<dbReference type="GO" id="GO:0016616">
    <property type="term" value="F:oxidoreductase activity, acting on the CH-OH group of donors, NAD or NADP as acceptor"/>
    <property type="evidence" value="ECO:0007669"/>
    <property type="project" value="InterPro"/>
</dbReference>
<accession>A0A7J7CKL5</accession>
<proteinExistence type="predicted"/>
<dbReference type="SUPFAM" id="SSF56542">
    <property type="entry name" value="Substrate-binding domain of HMG-CoA reductase"/>
    <property type="match status" value="1"/>
</dbReference>
<keyword evidence="2" id="KW-1185">Reference proteome</keyword>
<dbReference type="InterPro" id="IPR009029">
    <property type="entry name" value="HMG_CoA_Rdtase_sub-bd_dom_sf"/>
</dbReference>
<sequence>MRELLGILCTSFLWNASIDYQSIHYTGAVLRDACGLRADSGGHAGRLLLDGKDYFVPIATTEEMLWG</sequence>
<organism evidence="1 2">
    <name type="scientific">Tripterygium wilfordii</name>
    <name type="common">Thunder God vine</name>
    <dbReference type="NCBI Taxonomy" id="458696"/>
    <lineage>
        <taxon>Eukaryota</taxon>
        <taxon>Viridiplantae</taxon>
        <taxon>Streptophyta</taxon>
        <taxon>Embryophyta</taxon>
        <taxon>Tracheophyta</taxon>
        <taxon>Spermatophyta</taxon>
        <taxon>Magnoliopsida</taxon>
        <taxon>eudicotyledons</taxon>
        <taxon>Gunneridae</taxon>
        <taxon>Pentapetalae</taxon>
        <taxon>rosids</taxon>
        <taxon>fabids</taxon>
        <taxon>Celastrales</taxon>
        <taxon>Celastraceae</taxon>
        <taxon>Tripterygium</taxon>
    </lineage>
</organism>
<dbReference type="Proteomes" id="UP000593562">
    <property type="component" value="Unassembled WGS sequence"/>
</dbReference>
<evidence type="ECO:0000313" key="1">
    <source>
        <dbReference type="EMBL" id="KAF5734600.1"/>
    </source>
</evidence>
<dbReference type="AlphaFoldDB" id="A0A7J7CKL5"/>
<evidence type="ECO:0000313" key="2">
    <source>
        <dbReference type="Proteomes" id="UP000593562"/>
    </source>
</evidence>
<dbReference type="GO" id="GO:0015936">
    <property type="term" value="P:coenzyme A metabolic process"/>
    <property type="evidence" value="ECO:0007669"/>
    <property type="project" value="InterPro"/>
</dbReference>
<comment type="caution">
    <text evidence="1">The sequence shown here is derived from an EMBL/GenBank/DDBJ whole genome shotgun (WGS) entry which is preliminary data.</text>
</comment>
<protein>
    <submittedName>
        <fullName evidence="1">Uncharacterized protein</fullName>
    </submittedName>
</protein>
<dbReference type="EMBL" id="JAAARO010000015">
    <property type="protein sequence ID" value="KAF5734600.1"/>
    <property type="molecule type" value="Genomic_DNA"/>
</dbReference>
<gene>
    <name evidence="1" type="ORF">HS088_TW15G00092</name>
</gene>
<reference evidence="1 2" key="1">
    <citation type="journal article" date="2020" name="Nat. Commun.">
        <title>Genome of Tripterygium wilfordii and identification of cytochrome P450 involved in triptolide biosynthesis.</title>
        <authorList>
            <person name="Tu L."/>
            <person name="Su P."/>
            <person name="Zhang Z."/>
            <person name="Gao L."/>
            <person name="Wang J."/>
            <person name="Hu T."/>
            <person name="Zhou J."/>
            <person name="Zhang Y."/>
            <person name="Zhao Y."/>
            <person name="Liu Y."/>
            <person name="Song Y."/>
            <person name="Tong Y."/>
            <person name="Lu Y."/>
            <person name="Yang J."/>
            <person name="Xu C."/>
            <person name="Jia M."/>
            <person name="Peters R.J."/>
            <person name="Huang L."/>
            <person name="Gao W."/>
        </authorList>
    </citation>
    <scope>NUCLEOTIDE SEQUENCE [LARGE SCALE GENOMIC DNA]</scope>
    <source>
        <strain evidence="2">cv. XIE 37</strain>
        <tissue evidence="1">Leaf</tissue>
    </source>
</reference>
<name>A0A7J7CKL5_TRIWF</name>
<dbReference type="InParanoid" id="A0A7J7CKL5"/>